<name>A0A1F5K644_9BACT</name>
<evidence type="ECO:0000256" key="1">
    <source>
        <dbReference type="ARBA" id="ARBA00001946"/>
    </source>
</evidence>
<accession>A0A1F5K644</accession>
<evidence type="ECO:0000256" key="4">
    <source>
        <dbReference type="ARBA" id="ARBA00022842"/>
    </source>
</evidence>
<keyword evidence="3" id="KW-0378">Hydrolase</keyword>
<comment type="cofactor">
    <cofactor evidence="1">
        <name>Mg(2+)</name>
        <dbReference type="ChEBI" id="CHEBI:18420"/>
    </cofactor>
</comment>
<feature type="transmembrane region" description="Helical" evidence="5">
    <location>
        <begin position="121"/>
        <end position="141"/>
    </location>
</feature>
<dbReference type="InterPro" id="IPR029060">
    <property type="entry name" value="PIN-like_dom_sf"/>
</dbReference>
<evidence type="ECO:0000313" key="7">
    <source>
        <dbReference type="EMBL" id="OGE36265.1"/>
    </source>
</evidence>
<sequence>MSKFQFWATLVTAVFLGLVGYFLGGVLPLPIIDGESRAFYAVLGILLGLLMFARFSSWVAHSVVTLATTAAVWLASEVAKQVSRATSRGLTLLPGARHEGNEPKFFGAYILDTSSIIDGRILEVAGAGFLLGLVLVPGFVLKELQQVADSSDAIKRARGRRGFEIIDHLKKIKGVKLDIWEGPLSQLHAGEAVDDALIALGKSIKGKIITCDFNLNRVAKLKGVTVLNINELSNALKALPVPGEKLKIKLVSEGKDRGQGVGYLGDGTMVVVKDAADSLGQDLEVEVTKVLQGPAGRMVFGKRVE</sequence>
<evidence type="ECO:0000256" key="2">
    <source>
        <dbReference type="ARBA" id="ARBA00022722"/>
    </source>
</evidence>
<dbReference type="InterPro" id="IPR002792">
    <property type="entry name" value="TRAM_dom"/>
</dbReference>
<dbReference type="Proteomes" id="UP000176405">
    <property type="component" value="Unassembled WGS sequence"/>
</dbReference>
<organism evidence="7 8">
    <name type="scientific">Candidatus Daviesbacteria bacterium RIFCSPHIGHO2_12_FULL_43_11</name>
    <dbReference type="NCBI Taxonomy" id="1797780"/>
    <lineage>
        <taxon>Bacteria</taxon>
        <taxon>Candidatus Daviesiibacteriota</taxon>
    </lineage>
</organism>
<reference evidence="7 8" key="1">
    <citation type="journal article" date="2016" name="Nat. Commun.">
        <title>Thousands of microbial genomes shed light on interconnected biogeochemical processes in an aquifer system.</title>
        <authorList>
            <person name="Anantharaman K."/>
            <person name="Brown C.T."/>
            <person name="Hug L.A."/>
            <person name="Sharon I."/>
            <person name="Castelle C.J."/>
            <person name="Probst A.J."/>
            <person name="Thomas B.C."/>
            <person name="Singh A."/>
            <person name="Wilkins M.J."/>
            <person name="Karaoz U."/>
            <person name="Brodie E.L."/>
            <person name="Williams K.H."/>
            <person name="Hubbard S.S."/>
            <person name="Banfield J.F."/>
        </authorList>
    </citation>
    <scope>NUCLEOTIDE SEQUENCE [LARGE SCALE GENOMIC DNA]</scope>
</reference>
<dbReference type="InterPro" id="IPR002716">
    <property type="entry name" value="PIN_dom"/>
</dbReference>
<keyword evidence="5" id="KW-0472">Membrane</keyword>
<protein>
    <recommendedName>
        <fullName evidence="6">TRAM domain-containing protein</fullName>
    </recommendedName>
</protein>
<feature type="transmembrane region" description="Helical" evidence="5">
    <location>
        <begin position="6"/>
        <end position="26"/>
    </location>
</feature>
<dbReference type="PANTHER" id="PTHR11603:SF147">
    <property type="entry name" value="MEMBRANE PROTEIN"/>
    <property type="match status" value="1"/>
</dbReference>
<evidence type="ECO:0000256" key="3">
    <source>
        <dbReference type="ARBA" id="ARBA00022801"/>
    </source>
</evidence>
<keyword evidence="2" id="KW-0540">Nuclease</keyword>
<keyword evidence="5" id="KW-0812">Transmembrane</keyword>
<dbReference type="GO" id="GO:0004518">
    <property type="term" value="F:nuclease activity"/>
    <property type="evidence" value="ECO:0007669"/>
    <property type="project" value="UniProtKB-KW"/>
</dbReference>
<comment type="caution">
    <text evidence="7">The sequence shown here is derived from an EMBL/GenBank/DDBJ whole genome shotgun (WGS) entry which is preliminary data.</text>
</comment>
<dbReference type="Pfam" id="PF01938">
    <property type="entry name" value="TRAM"/>
    <property type="match status" value="1"/>
</dbReference>
<proteinExistence type="predicted"/>
<dbReference type="InterPro" id="IPR052041">
    <property type="entry name" value="Nucleic_acid_metab_PIN/TRAM"/>
</dbReference>
<dbReference type="PROSITE" id="PS50926">
    <property type="entry name" value="TRAM"/>
    <property type="match status" value="1"/>
</dbReference>
<feature type="domain" description="TRAM" evidence="6">
    <location>
        <begin position="239"/>
        <end position="305"/>
    </location>
</feature>
<dbReference type="Gene3D" id="3.40.50.1010">
    <property type="entry name" value="5'-nuclease"/>
    <property type="match status" value="1"/>
</dbReference>
<keyword evidence="4" id="KW-0460">Magnesium</keyword>
<dbReference type="CDD" id="cd09877">
    <property type="entry name" value="PIN_YacL-like"/>
    <property type="match status" value="1"/>
</dbReference>
<dbReference type="AlphaFoldDB" id="A0A1F5K644"/>
<evidence type="ECO:0000259" key="6">
    <source>
        <dbReference type="PROSITE" id="PS50926"/>
    </source>
</evidence>
<dbReference type="EMBL" id="MFDH01000014">
    <property type="protein sequence ID" value="OGE36265.1"/>
    <property type="molecule type" value="Genomic_DNA"/>
</dbReference>
<feature type="transmembrane region" description="Helical" evidence="5">
    <location>
        <begin position="38"/>
        <end position="55"/>
    </location>
</feature>
<evidence type="ECO:0000256" key="5">
    <source>
        <dbReference type="SAM" id="Phobius"/>
    </source>
</evidence>
<dbReference type="GO" id="GO:0016787">
    <property type="term" value="F:hydrolase activity"/>
    <property type="evidence" value="ECO:0007669"/>
    <property type="project" value="UniProtKB-KW"/>
</dbReference>
<dbReference type="SMART" id="SM00670">
    <property type="entry name" value="PINc"/>
    <property type="match status" value="1"/>
</dbReference>
<dbReference type="SUPFAM" id="SSF88723">
    <property type="entry name" value="PIN domain-like"/>
    <property type="match status" value="1"/>
</dbReference>
<evidence type="ECO:0000313" key="8">
    <source>
        <dbReference type="Proteomes" id="UP000176405"/>
    </source>
</evidence>
<keyword evidence="5" id="KW-1133">Transmembrane helix</keyword>
<dbReference type="STRING" id="1797780.A3E45_04200"/>
<gene>
    <name evidence="7" type="ORF">A3E45_04200</name>
</gene>
<dbReference type="PANTHER" id="PTHR11603">
    <property type="entry name" value="AAA FAMILY ATPASE"/>
    <property type="match status" value="1"/>
</dbReference>